<evidence type="ECO:0000256" key="2">
    <source>
        <dbReference type="ARBA" id="ARBA00009477"/>
    </source>
</evidence>
<evidence type="ECO:0000256" key="3">
    <source>
        <dbReference type="ARBA" id="ARBA00022448"/>
    </source>
</evidence>
<organism evidence="11 12">
    <name type="scientific">Streptococcus pyogenes</name>
    <dbReference type="NCBI Taxonomy" id="1314"/>
    <lineage>
        <taxon>Bacteria</taxon>
        <taxon>Bacillati</taxon>
        <taxon>Bacillota</taxon>
        <taxon>Bacilli</taxon>
        <taxon>Lactobacillales</taxon>
        <taxon>Streptococcaceae</taxon>
        <taxon>Streptococcus</taxon>
    </lineage>
</organism>
<comment type="subcellular location">
    <subcellularLocation>
        <location evidence="1">Cell membrane</location>
        <topology evidence="1">Single-pass membrane protein</topology>
    </subcellularLocation>
</comment>
<sequence>MYEELLESSEFYQKRYHNFSSRIILPILGLLIFLVIFLTFMKKEVTIKSQATVEPVKVLAQIQSISNNTIKINNLQENKLVNKYDLLIEYEISNEIIQHDSTQDQLNILKQQKEQLELLKSSIQSGSSKFPEADAFGYYKRFEDYIGQRQTITSNVKQQNGTIASQNTASKNTQNTIGGLINDTSQKIANYEAAKSAIQSGRVVDATNPAYSIYSTYVSQSLALVKEVEKTTLMNQVVAQLDSQIQQYKTALSNYQIQYSGAGVQQAYNSSLDSQLDSLQSQKIAEISQELTALDQKVKELNGGFLLQQNTLKETELRASVAGIVHVNPEVIDSSIIPKGTIIAQIFPKLEDAKEARIETYISSRDITSLKIGDTVKFKTQDSSNKEVTLQSKITSIDSSATKTKEGSYFKVIAKVKLSSKQLQDLKYGSSGDLVVITGEKTYLKYYIDKFLN</sequence>
<dbReference type="GO" id="GO:0005886">
    <property type="term" value="C:plasma membrane"/>
    <property type="evidence" value="ECO:0007669"/>
    <property type="project" value="UniProtKB-SubCell"/>
</dbReference>
<evidence type="ECO:0000259" key="8">
    <source>
        <dbReference type="Pfam" id="PF25887"/>
    </source>
</evidence>
<feature type="transmembrane region" description="Helical" evidence="7">
    <location>
        <begin position="20"/>
        <end position="40"/>
    </location>
</feature>
<feature type="domain" description="LcnD-like long helical bundle" evidence="8">
    <location>
        <begin position="98"/>
        <end position="309"/>
    </location>
</feature>
<keyword evidence="4 7" id="KW-0812">Transmembrane</keyword>
<evidence type="ECO:0000313" key="12">
    <source>
        <dbReference type="Proteomes" id="UP000325300"/>
    </source>
</evidence>
<dbReference type="EMBL" id="SJLI01000006">
    <property type="protein sequence ID" value="TYK94467.1"/>
    <property type="molecule type" value="Genomic_DNA"/>
</dbReference>
<dbReference type="Pfam" id="PF25887">
    <property type="entry name" value="HB_LcnD"/>
    <property type="match status" value="1"/>
</dbReference>
<dbReference type="InterPro" id="IPR058794">
    <property type="entry name" value="HB_LcnD"/>
</dbReference>
<evidence type="ECO:0000313" key="11">
    <source>
        <dbReference type="EMBL" id="TYK94467.1"/>
    </source>
</evidence>
<dbReference type="Pfam" id="PF25940">
    <property type="entry name" value="LcnD_C"/>
    <property type="match status" value="1"/>
</dbReference>
<keyword evidence="6 7" id="KW-0472">Membrane</keyword>
<dbReference type="InterPro" id="IPR058786">
    <property type="entry name" value="BSH_LcnD"/>
</dbReference>
<dbReference type="NCBIfam" id="TIGR01000">
    <property type="entry name" value="bacteriocin_acc"/>
    <property type="match status" value="1"/>
</dbReference>
<feature type="domain" description="LcnD-like C-terminal" evidence="10">
    <location>
        <begin position="353"/>
        <end position="441"/>
    </location>
</feature>
<comment type="caution">
    <text evidence="11">The sequence shown here is derived from an EMBL/GenBank/DDBJ whole genome shotgun (WGS) entry which is preliminary data.</text>
</comment>
<dbReference type="Gene3D" id="2.40.30.170">
    <property type="match status" value="1"/>
</dbReference>
<gene>
    <name evidence="11" type="ORF">E0F67_07295</name>
</gene>
<keyword evidence="5 7" id="KW-1133">Transmembrane helix</keyword>
<evidence type="ECO:0000259" key="10">
    <source>
        <dbReference type="Pfam" id="PF25940"/>
    </source>
</evidence>
<dbReference type="InterPro" id="IPR058795">
    <property type="entry name" value="LcnD_C"/>
</dbReference>
<dbReference type="Pfam" id="PF25935">
    <property type="entry name" value="BSH_LcnD"/>
    <property type="match status" value="1"/>
</dbReference>
<reference evidence="11 12" key="1">
    <citation type="submission" date="2019-02" db="EMBL/GenBank/DDBJ databases">
        <title>Novel genomic isolates of S. pyogenes and S. dysgalactiae subsp. equisimilis associated to necrotising fasciitis (NSTI).</title>
        <authorList>
            <person name="Barrantes I."/>
        </authorList>
    </citation>
    <scope>NUCLEOTIDE SEQUENCE [LARGE SCALE GENOMIC DNA]</scope>
    <source>
        <strain evidence="11 12">SPY5003</strain>
    </source>
</reference>
<dbReference type="InterPro" id="IPR050739">
    <property type="entry name" value="MFP"/>
</dbReference>
<protein>
    <submittedName>
        <fullName evidence="11">Bacteriocin secretion accessory protein</fullName>
    </submittedName>
</protein>
<evidence type="ECO:0000256" key="1">
    <source>
        <dbReference type="ARBA" id="ARBA00004162"/>
    </source>
</evidence>
<evidence type="ECO:0000256" key="5">
    <source>
        <dbReference type="ARBA" id="ARBA00022989"/>
    </source>
</evidence>
<name>A0A5S4TDN0_STRPY</name>
<evidence type="ECO:0000256" key="7">
    <source>
        <dbReference type="SAM" id="Phobius"/>
    </source>
</evidence>
<accession>A0A5S4TDN0</accession>
<evidence type="ECO:0000256" key="4">
    <source>
        <dbReference type="ARBA" id="ARBA00022692"/>
    </source>
</evidence>
<feature type="domain" description="LcnD-like barrel-sandwich hybrid" evidence="9">
    <location>
        <begin position="58"/>
        <end position="348"/>
    </location>
</feature>
<comment type="similarity">
    <text evidence="2">Belongs to the membrane fusion protein (MFP) (TC 8.A.1) family.</text>
</comment>
<dbReference type="Proteomes" id="UP000325300">
    <property type="component" value="Unassembled WGS sequence"/>
</dbReference>
<dbReference type="PANTHER" id="PTHR30386">
    <property type="entry name" value="MEMBRANE FUSION SUBUNIT OF EMRAB-TOLC MULTIDRUG EFFLUX PUMP"/>
    <property type="match status" value="1"/>
</dbReference>
<dbReference type="AlphaFoldDB" id="A0A5S4TDN0"/>
<dbReference type="InterPro" id="IPR005696">
    <property type="entry name" value="MesE/LcnD"/>
</dbReference>
<dbReference type="RefSeq" id="WP_023612230.1">
    <property type="nucleotide sequence ID" value="NZ_CAAHKZ010000004.1"/>
</dbReference>
<proteinExistence type="inferred from homology"/>
<keyword evidence="3" id="KW-0813">Transport</keyword>
<evidence type="ECO:0000259" key="9">
    <source>
        <dbReference type="Pfam" id="PF25935"/>
    </source>
</evidence>
<dbReference type="PANTHER" id="PTHR30386:SF26">
    <property type="entry name" value="TRANSPORT PROTEIN COMB"/>
    <property type="match status" value="1"/>
</dbReference>
<evidence type="ECO:0000256" key="6">
    <source>
        <dbReference type="ARBA" id="ARBA00023136"/>
    </source>
</evidence>